<sequence>MHLPRINPVFSRLFTGLLLLVCIGARAAAYEPFDIEYRAEIKPERGVALVTIQLRGEKLPSKLVLHLHGDRYKHMQSTDTLDIEGDRATWKPSGTSSELSYQFAIDEQKSSGRYDSRVQADWAILRGDKLIPPIAATMKSGLQSRAHLTLHMPNGWSAALPYKESSENRFPITDPGRRFKRPKGWMILGNIGSRQDMIAGVSTKVAAPLDEGIRRQDTLAFLNWNLPHIVEVFPGFPNRLLVVMGGDPMWLGGLSGTGSLFMHGGRPLISGNRTSSLIHELVHVATGIRGDGESDWIVEGLAEFYALEILRRSGGISEKRYQQALEALAEWGRESATLFRKRSEGATTARAASIIANVDREIRSATNNQASIDDVARALAEERGQVSLSQLRRLAAEAAGKPVQALSDRALSN</sequence>
<proteinExistence type="predicted"/>
<accession>A0ABP9WM70</accession>
<dbReference type="Gene3D" id="1.10.390.10">
    <property type="entry name" value="Neutral Protease Domain 2"/>
    <property type="match status" value="1"/>
</dbReference>
<gene>
    <name evidence="1" type="ORF">Maes01_00083</name>
</gene>
<reference evidence="1 2" key="1">
    <citation type="submission" date="2024-02" db="EMBL/GenBank/DDBJ databases">
        <title>Microbulbifer aestuariivivens NBRC 112533.</title>
        <authorList>
            <person name="Ichikawa N."/>
            <person name="Katano-Makiyama Y."/>
            <person name="Hidaka K."/>
        </authorList>
    </citation>
    <scope>NUCLEOTIDE SEQUENCE [LARGE SCALE GENOMIC DNA]</scope>
    <source>
        <strain evidence="1 2">NBRC 112533</strain>
    </source>
</reference>
<dbReference type="InterPro" id="IPR027268">
    <property type="entry name" value="Peptidase_M4/M1_CTD_sf"/>
</dbReference>
<keyword evidence="2" id="KW-1185">Reference proteome</keyword>
<dbReference type="EMBL" id="BAABRT010000001">
    <property type="protein sequence ID" value="GAA5523536.1"/>
    <property type="molecule type" value="Genomic_DNA"/>
</dbReference>
<name>A0ABP9WM70_9GAMM</name>
<evidence type="ECO:0000313" key="1">
    <source>
        <dbReference type="EMBL" id="GAA5523536.1"/>
    </source>
</evidence>
<evidence type="ECO:0008006" key="3">
    <source>
        <dbReference type="Google" id="ProtNLM"/>
    </source>
</evidence>
<protein>
    <recommendedName>
        <fullName evidence="3">Peptidase M61 catalytic domain-containing protein</fullName>
    </recommendedName>
</protein>
<comment type="caution">
    <text evidence="1">The sequence shown here is derived from an EMBL/GenBank/DDBJ whole genome shotgun (WGS) entry which is preliminary data.</text>
</comment>
<organism evidence="1 2">
    <name type="scientific">Microbulbifer aestuariivivens</name>
    <dbReference type="NCBI Taxonomy" id="1908308"/>
    <lineage>
        <taxon>Bacteria</taxon>
        <taxon>Pseudomonadati</taxon>
        <taxon>Pseudomonadota</taxon>
        <taxon>Gammaproteobacteria</taxon>
        <taxon>Cellvibrionales</taxon>
        <taxon>Microbulbiferaceae</taxon>
        <taxon>Microbulbifer</taxon>
    </lineage>
</organism>
<evidence type="ECO:0000313" key="2">
    <source>
        <dbReference type="Proteomes" id="UP001408594"/>
    </source>
</evidence>
<dbReference type="Proteomes" id="UP001408594">
    <property type="component" value="Unassembled WGS sequence"/>
</dbReference>